<keyword evidence="5" id="KW-0030">Aminoacyl-tRNA synthetase</keyword>
<dbReference type="InterPro" id="IPR018163">
    <property type="entry name" value="Thr/Ala-tRNA-synth_IIc_edit"/>
</dbReference>
<comment type="cofactor">
    <cofactor evidence="1">
        <name>Zn(2+)</name>
        <dbReference type="ChEBI" id="CHEBI:29105"/>
    </cofactor>
</comment>
<evidence type="ECO:0000256" key="1">
    <source>
        <dbReference type="ARBA" id="ARBA00001947"/>
    </source>
</evidence>
<dbReference type="GO" id="GO:0002161">
    <property type="term" value="F:aminoacyl-tRNA deacylase activity"/>
    <property type="evidence" value="ECO:0007669"/>
    <property type="project" value="UniProtKB-ARBA"/>
</dbReference>
<protein>
    <submittedName>
        <fullName evidence="5">Threonyl and Alanyl tRNA synthetase second additional domain-containing protein</fullName>
    </submittedName>
</protein>
<keyword evidence="3" id="KW-0862">Zinc</keyword>
<keyword evidence="6" id="KW-1185">Reference proteome</keyword>
<dbReference type="STRING" id="246191.SAMN05660337_2061"/>
<keyword evidence="2" id="KW-0479">Metal-binding</keyword>
<dbReference type="GO" id="GO:0005524">
    <property type="term" value="F:ATP binding"/>
    <property type="evidence" value="ECO:0007669"/>
    <property type="project" value="InterPro"/>
</dbReference>
<dbReference type="GO" id="GO:0004812">
    <property type="term" value="F:aminoacyl-tRNA ligase activity"/>
    <property type="evidence" value="ECO:0007669"/>
    <property type="project" value="UniProtKB-KW"/>
</dbReference>
<dbReference type="EMBL" id="FNGA01000003">
    <property type="protein sequence ID" value="SDL09503.1"/>
    <property type="molecule type" value="Genomic_DNA"/>
</dbReference>
<gene>
    <name evidence="5" type="ORF">SAMN05660337_2061</name>
</gene>
<organism evidence="5 6">
    <name type="scientific">Maridesulfovibrio ferrireducens</name>
    <dbReference type="NCBI Taxonomy" id="246191"/>
    <lineage>
        <taxon>Bacteria</taxon>
        <taxon>Pseudomonadati</taxon>
        <taxon>Thermodesulfobacteriota</taxon>
        <taxon>Desulfovibrionia</taxon>
        <taxon>Desulfovibrionales</taxon>
        <taxon>Desulfovibrionaceae</taxon>
        <taxon>Maridesulfovibrio</taxon>
    </lineage>
</organism>
<dbReference type="GO" id="GO:0046872">
    <property type="term" value="F:metal ion binding"/>
    <property type="evidence" value="ECO:0007669"/>
    <property type="project" value="UniProtKB-KW"/>
</dbReference>
<evidence type="ECO:0000256" key="2">
    <source>
        <dbReference type="ARBA" id="ARBA00022723"/>
    </source>
</evidence>
<dbReference type="Pfam" id="PF07973">
    <property type="entry name" value="tRNA_SAD"/>
    <property type="match status" value="1"/>
</dbReference>
<name>A0A1G9HAL2_9BACT</name>
<evidence type="ECO:0000259" key="4">
    <source>
        <dbReference type="SMART" id="SM00863"/>
    </source>
</evidence>
<dbReference type="InterPro" id="IPR012947">
    <property type="entry name" value="tRNA_SAD"/>
</dbReference>
<evidence type="ECO:0000313" key="5">
    <source>
        <dbReference type="EMBL" id="SDL09503.1"/>
    </source>
</evidence>
<dbReference type="PANTHER" id="PTHR43462">
    <property type="entry name" value="ALANYL-TRNA EDITING PROTEIN"/>
    <property type="match status" value="1"/>
</dbReference>
<evidence type="ECO:0000256" key="3">
    <source>
        <dbReference type="ARBA" id="ARBA00022833"/>
    </source>
</evidence>
<dbReference type="AlphaFoldDB" id="A0A1G9HAL2"/>
<reference evidence="6" key="1">
    <citation type="submission" date="2016-10" db="EMBL/GenBank/DDBJ databases">
        <authorList>
            <person name="Varghese N."/>
            <person name="Submissions S."/>
        </authorList>
    </citation>
    <scope>NUCLEOTIDE SEQUENCE [LARGE SCALE GENOMIC DNA]</scope>
    <source>
        <strain evidence="6">DSM 16995</strain>
    </source>
</reference>
<dbReference type="SUPFAM" id="SSF55186">
    <property type="entry name" value="ThrRS/AlaRS common domain"/>
    <property type="match status" value="1"/>
</dbReference>
<dbReference type="OrthoDB" id="9812949at2"/>
<proteinExistence type="predicted"/>
<accession>A0A1G9HAL2</accession>
<dbReference type="Proteomes" id="UP000199053">
    <property type="component" value="Unassembled WGS sequence"/>
</dbReference>
<evidence type="ECO:0000313" key="6">
    <source>
        <dbReference type="Proteomes" id="UP000199053"/>
    </source>
</evidence>
<dbReference type="PANTHER" id="PTHR43462:SF1">
    <property type="entry name" value="ALANYL-TRNA EDITING PROTEIN AARSD1"/>
    <property type="match status" value="1"/>
</dbReference>
<dbReference type="RefSeq" id="WP_092160800.1">
    <property type="nucleotide sequence ID" value="NZ_FNGA01000003.1"/>
</dbReference>
<sequence>MAKDYQPRMHSAEHMLNSAMDRKFNCGRCFSAHINKKKSKCDYKYKRGMTDEEAREIEMTVNAAISAKLPVTDDLITLEEAEEKYNLERLPDGVDGVRVIKIGDFDTCPCIGEHVDNTSEIGEFKMVSHSFEDGVLRIRYKLGEA</sequence>
<feature type="domain" description="Threonyl/alanyl tRNA synthetase SAD" evidence="4">
    <location>
        <begin position="97"/>
        <end position="139"/>
    </location>
</feature>
<dbReference type="InterPro" id="IPR051335">
    <property type="entry name" value="Alanyl-tRNA_Editing_Enzymes"/>
</dbReference>
<dbReference type="GO" id="GO:0043039">
    <property type="term" value="P:tRNA aminoacylation"/>
    <property type="evidence" value="ECO:0007669"/>
    <property type="project" value="InterPro"/>
</dbReference>
<keyword evidence="5" id="KW-0436">Ligase</keyword>
<dbReference type="SMART" id="SM00863">
    <property type="entry name" value="tRNA_SAD"/>
    <property type="match status" value="1"/>
</dbReference>
<dbReference type="Gene3D" id="3.30.980.10">
    <property type="entry name" value="Threonyl-trna Synthetase, Chain A, domain 2"/>
    <property type="match status" value="1"/>
</dbReference>